<evidence type="ECO:0008006" key="2">
    <source>
        <dbReference type="Google" id="ProtNLM"/>
    </source>
</evidence>
<reference evidence="1" key="1">
    <citation type="submission" date="2019-08" db="EMBL/GenBank/DDBJ databases">
        <authorList>
            <person name="Kucharzyk K."/>
            <person name="Murdoch R.W."/>
            <person name="Higgins S."/>
            <person name="Loffler F."/>
        </authorList>
    </citation>
    <scope>NUCLEOTIDE SEQUENCE</scope>
</reference>
<evidence type="ECO:0000313" key="1">
    <source>
        <dbReference type="EMBL" id="MPN27376.1"/>
    </source>
</evidence>
<dbReference type="EMBL" id="VSSQ01077238">
    <property type="protein sequence ID" value="MPN27376.1"/>
    <property type="molecule type" value="Genomic_DNA"/>
</dbReference>
<gene>
    <name evidence="1" type="ORF">SDC9_174807</name>
</gene>
<dbReference type="NCBIfam" id="TIGR03172">
    <property type="entry name" value="selenium cofactor biosynthesis protein YqeC"/>
    <property type="match status" value="1"/>
</dbReference>
<dbReference type="InterPro" id="IPR017587">
    <property type="entry name" value="YqeC"/>
</dbReference>
<dbReference type="Pfam" id="PF19842">
    <property type="entry name" value="YqeC"/>
    <property type="match status" value="1"/>
</dbReference>
<accession>A0A645GMD4</accession>
<proteinExistence type="predicted"/>
<sequence>MLRGDGRPMKLREALQIPRGLTAVIGGGGKSTLLLRLGRELAKDGERVLLCASTHMFAPPGIPLATTLPRAAALLESDRLVCFGCPGEDGKLTQGAPMEDILPLATYVLCEADGSKGLPLKAHASYEPNVPRETKRLVYVVGLDGIGERIAVAAHRPACYAALLGTDAEHRVTPRDAAAAIRKEGYEAAGAVLFLNKAEGERLAWGRQVAAHWPGRAVIAALQSPEVIGEVWENGTKQEM</sequence>
<organism evidence="1">
    <name type="scientific">bioreactor metagenome</name>
    <dbReference type="NCBI Taxonomy" id="1076179"/>
    <lineage>
        <taxon>unclassified sequences</taxon>
        <taxon>metagenomes</taxon>
        <taxon>ecological metagenomes</taxon>
    </lineage>
</organism>
<name>A0A645GMD4_9ZZZZ</name>
<comment type="caution">
    <text evidence="1">The sequence shown here is derived from an EMBL/GenBank/DDBJ whole genome shotgun (WGS) entry which is preliminary data.</text>
</comment>
<dbReference type="AlphaFoldDB" id="A0A645GMD4"/>
<protein>
    <recommendedName>
        <fullName evidence="2">Selenium-dependent hydroxylase accessory protein YqeC</fullName>
    </recommendedName>
</protein>